<keyword evidence="1" id="KW-0472">Membrane</keyword>
<dbReference type="AlphaFoldDB" id="A0A848G856"/>
<feature type="transmembrane region" description="Helical" evidence="1">
    <location>
        <begin position="117"/>
        <end position="141"/>
    </location>
</feature>
<dbReference type="EMBL" id="JABBGA010000012">
    <property type="protein sequence ID" value="NML27085.1"/>
    <property type="molecule type" value="Genomic_DNA"/>
</dbReference>
<evidence type="ECO:0000313" key="3">
    <source>
        <dbReference type="Proteomes" id="UP000580043"/>
    </source>
</evidence>
<accession>A0A848G856</accession>
<dbReference type="InterPro" id="IPR021296">
    <property type="entry name" value="DUF2868"/>
</dbReference>
<name>A0A848G856_9RHOO</name>
<dbReference type="RefSeq" id="WP_169146624.1">
    <property type="nucleotide sequence ID" value="NZ_JABBGA010000012.1"/>
</dbReference>
<proteinExistence type="predicted"/>
<feature type="transmembrane region" description="Helical" evidence="1">
    <location>
        <begin position="199"/>
        <end position="221"/>
    </location>
</feature>
<evidence type="ECO:0000313" key="2">
    <source>
        <dbReference type="EMBL" id="NML27085.1"/>
    </source>
</evidence>
<reference evidence="2 3" key="1">
    <citation type="submission" date="2020-04" db="EMBL/GenBank/DDBJ databases">
        <title>Zoogloea sp. G-4-1-14 isolated from soil.</title>
        <authorList>
            <person name="Dahal R.H."/>
        </authorList>
    </citation>
    <scope>NUCLEOTIDE SEQUENCE [LARGE SCALE GENOMIC DNA]</scope>
    <source>
        <strain evidence="2 3">G-4-1-14</strain>
    </source>
</reference>
<comment type="caution">
    <text evidence="2">The sequence shown here is derived from an EMBL/GenBank/DDBJ whole genome shotgun (WGS) entry which is preliminary data.</text>
</comment>
<feature type="transmembrane region" description="Helical" evidence="1">
    <location>
        <begin position="282"/>
        <end position="306"/>
    </location>
</feature>
<gene>
    <name evidence="2" type="ORF">HHL15_15130</name>
</gene>
<organism evidence="2 3">
    <name type="scientific">Zoogloea dura</name>
    <dbReference type="NCBI Taxonomy" id="2728840"/>
    <lineage>
        <taxon>Bacteria</taxon>
        <taxon>Pseudomonadati</taxon>
        <taxon>Pseudomonadota</taxon>
        <taxon>Betaproteobacteria</taxon>
        <taxon>Rhodocyclales</taxon>
        <taxon>Zoogloeaceae</taxon>
        <taxon>Zoogloea</taxon>
    </lineage>
</organism>
<keyword evidence="3" id="KW-1185">Reference proteome</keyword>
<keyword evidence="1" id="KW-0812">Transmembrane</keyword>
<keyword evidence="1" id="KW-1133">Transmembrane helix</keyword>
<feature type="transmembrane region" description="Helical" evidence="1">
    <location>
        <begin position="86"/>
        <end position="105"/>
    </location>
</feature>
<dbReference type="Proteomes" id="UP000580043">
    <property type="component" value="Unassembled WGS sequence"/>
</dbReference>
<dbReference type="Pfam" id="PF11067">
    <property type="entry name" value="DUF2868"/>
    <property type="match status" value="1"/>
</dbReference>
<sequence>MSAVHPPPMNEASARQVLLVRSLESADGASPHWNAADADWASRAATEVVGEDASADRFLARRAQLALERLGDRDRQFHKLTGTGRWRSWTGAVLVAAGFALGILMDAAGPTRYVNILAFPLLGLIAWNLLTYALLLTHALAAPFRSAQRRPGVLGRAVARLGGALTESPLADQASAALRFRGEWARASLPLTAWRVARVLHLAAAAFALGAIAALYVRGLVLQFQAGWESTFLSAGQVHQALSLLLGPASALTGIAIPDALQLEGLRLPEHSGASAAPWIHLYAASLVILVVLPRLVLALISSLAARRLENHFPLPVGDAYFQRLQRAFSGQAARLHVVPYSYTLSPQATLLLQDALGRAFGPRAQLSIAPQVGYGGEDALPSSILPDGSPTLVLALFALSATPEDENHGRFAEALAKALPAGTPVAALVDEAAFQSRFGKQPERLDERRRAWSRLLEGRRIDVLFADIEHGGAPSTLAEGLSALLDRHARHGGGQ</sequence>
<evidence type="ECO:0000256" key="1">
    <source>
        <dbReference type="SAM" id="Phobius"/>
    </source>
</evidence>
<protein>
    <submittedName>
        <fullName evidence="2">DUF2868 domain-containing protein</fullName>
    </submittedName>
</protein>